<protein>
    <submittedName>
        <fullName evidence="1">Uncharacterized protein</fullName>
    </submittedName>
</protein>
<reference evidence="1" key="1">
    <citation type="submission" date="2022-06" db="EMBL/GenBank/DDBJ databases">
        <title>Complete genome sequences of two strains of the flax pathogen Septoria linicola.</title>
        <authorList>
            <person name="Lapalu N."/>
            <person name="Simon A."/>
            <person name="Demenou B."/>
            <person name="Paumier D."/>
            <person name="Guillot M.-P."/>
            <person name="Gout L."/>
            <person name="Valade R."/>
        </authorList>
    </citation>
    <scope>NUCLEOTIDE SEQUENCE</scope>
    <source>
        <strain evidence="1">SE15195</strain>
    </source>
</reference>
<organism evidence="1 2">
    <name type="scientific">Septoria linicola</name>
    <dbReference type="NCBI Taxonomy" id="215465"/>
    <lineage>
        <taxon>Eukaryota</taxon>
        <taxon>Fungi</taxon>
        <taxon>Dikarya</taxon>
        <taxon>Ascomycota</taxon>
        <taxon>Pezizomycotina</taxon>
        <taxon>Dothideomycetes</taxon>
        <taxon>Dothideomycetidae</taxon>
        <taxon>Mycosphaerellales</taxon>
        <taxon>Mycosphaerellaceae</taxon>
        <taxon>Septoria</taxon>
    </lineage>
</organism>
<proteinExistence type="predicted"/>
<dbReference type="AlphaFoldDB" id="A0A9Q9ATR4"/>
<dbReference type="Proteomes" id="UP001056384">
    <property type="component" value="Chromosome 7"/>
</dbReference>
<gene>
    <name evidence="1" type="ORF">Slin15195_G089760</name>
</gene>
<keyword evidence="2" id="KW-1185">Reference proteome</keyword>
<evidence type="ECO:0000313" key="1">
    <source>
        <dbReference type="EMBL" id="USW55657.1"/>
    </source>
</evidence>
<sequence>MSSSSRTSNNLCFDYRQQPFLIIPILESQTANMKFFHKTLLALIYLLTLVGSQPIPQNDLATEVNVAPDTALQARGIAKAFTSFINSFRRKKDKGIDWKTRTAKKNVLMETERGMLEVVKKGRKIPPGWKTPEGFINT</sequence>
<dbReference type="EMBL" id="CP099424">
    <property type="protein sequence ID" value="USW55657.1"/>
    <property type="molecule type" value="Genomic_DNA"/>
</dbReference>
<evidence type="ECO:0000313" key="2">
    <source>
        <dbReference type="Proteomes" id="UP001056384"/>
    </source>
</evidence>
<accession>A0A9Q9ATR4</accession>
<name>A0A9Q9ATR4_9PEZI</name>